<keyword evidence="1" id="KW-0732">Signal</keyword>
<gene>
    <name evidence="2" type="ORF">ACFO4N_01865</name>
</gene>
<evidence type="ECO:0000313" key="2">
    <source>
        <dbReference type="EMBL" id="MFC4617472.1"/>
    </source>
</evidence>
<dbReference type="RefSeq" id="WP_376844514.1">
    <property type="nucleotide sequence ID" value="NZ_JBHSFW010000001.1"/>
</dbReference>
<sequence length="176" mass="19484">MKRLVVVMMAIFFGLFGLCGCSSDQTAKKNTDAVKRAVTDGHVVVESKADGVDAAAQGQVKVLNAVKIADFKAGMREHKKVALKLTYFNTKKDSVTSELKFNGKSVTFHNQFEGYHAKNGTYQCQNLLVVPGTQVWQVSLSDCKMKAAKSGQELFILFVPKDDQWDQAFREASRIN</sequence>
<feature type="signal peptide" evidence="1">
    <location>
        <begin position="1"/>
        <end position="19"/>
    </location>
</feature>
<reference evidence="3" key="1">
    <citation type="journal article" date="2019" name="Int. J. Syst. Evol. Microbiol.">
        <title>The Global Catalogue of Microorganisms (GCM) 10K type strain sequencing project: providing services to taxonomists for standard genome sequencing and annotation.</title>
        <authorList>
            <consortium name="The Broad Institute Genomics Platform"/>
            <consortium name="The Broad Institute Genome Sequencing Center for Infectious Disease"/>
            <person name="Wu L."/>
            <person name="Ma J."/>
        </authorList>
    </citation>
    <scope>NUCLEOTIDE SEQUENCE [LARGE SCALE GENOMIC DNA]</scope>
    <source>
        <strain evidence="3">CGMCC 1.16306</strain>
    </source>
</reference>
<proteinExistence type="predicted"/>
<dbReference type="PROSITE" id="PS51257">
    <property type="entry name" value="PROKAR_LIPOPROTEIN"/>
    <property type="match status" value="1"/>
</dbReference>
<accession>A0ABV9GK30</accession>
<dbReference type="EMBL" id="JBHSFW010000001">
    <property type="protein sequence ID" value="MFC4617472.1"/>
    <property type="molecule type" value="Genomic_DNA"/>
</dbReference>
<evidence type="ECO:0000313" key="3">
    <source>
        <dbReference type="Proteomes" id="UP001596022"/>
    </source>
</evidence>
<protein>
    <recommendedName>
        <fullName evidence="4">DUF4352 domain-containing protein</fullName>
    </recommendedName>
</protein>
<name>A0ABV9GK30_9BACL</name>
<evidence type="ECO:0008006" key="4">
    <source>
        <dbReference type="Google" id="ProtNLM"/>
    </source>
</evidence>
<organism evidence="2 3">
    <name type="scientific">Camelliibacillus cellulosilyticus</name>
    <dbReference type="NCBI Taxonomy" id="2174486"/>
    <lineage>
        <taxon>Bacteria</taxon>
        <taxon>Bacillati</taxon>
        <taxon>Bacillota</taxon>
        <taxon>Bacilli</taxon>
        <taxon>Bacillales</taxon>
        <taxon>Sporolactobacillaceae</taxon>
        <taxon>Camelliibacillus</taxon>
    </lineage>
</organism>
<comment type="caution">
    <text evidence="2">The sequence shown here is derived from an EMBL/GenBank/DDBJ whole genome shotgun (WGS) entry which is preliminary data.</text>
</comment>
<keyword evidence="3" id="KW-1185">Reference proteome</keyword>
<dbReference type="Proteomes" id="UP001596022">
    <property type="component" value="Unassembled WGS sequence"/>
</dbReference>
<feature type="chain" id="PRO_5046910433" description="DUF4352 domain-containing protein" evidence="1">
    <location>
        <begin position="20"/>
        <end position="176"/>
    </location>
</feature>
<evidence type="ECO:0000256" key="1">
    <source>
        <dbReference type="SAM" id="SignalP"/>
    </source>
</evidence>